<accession>A0A8S5V5Z9</accession>
<proteinExistence type="predicted"/>
<reference evidence="1" key="1">
    <citation type="journal article" date="2021" name="Proc. Natl. Acad. Sci. U.S.A.">
        <title>A Catalog of Tens of Thousands of Viruses from Human Metagenomes Reveals Hidden Associations with Chronic Diseases.</title>
        <authorList>
            <person name="Tisza M.J."/>
            <person name="Buck C.B."/>
        </authorList>
    </citation>
    <scope>NUCLEOTIDE SEQUENCE</scope>
    <source>
        <strain evidence="1">Ctg4a4</strain>
    </source>
</reference>
<protein>
    <submittedName>
        <fullName evidence="1">Uncharacterized protein</fullName>
    </submittedName>
</protein>
<evidence type="ECO:0000313" key="1">
    <source>
        <dbReference type="EMBL" id="DAG02039.1"/>
    </source>
</evidence>
<name>A0A8S5V5Z9_9CAUD</name>
<organism evidence="1">
    <name type="scientific">Siphoviridae sp. ctg4a4</name>
    <dbReference type="NCBI Taxonomy" id="2825602"/>
    <lineage>
        <taxon>Viruses</taxon>
        <taxon>Duplodnaviria</taxon>
        <taxon>Heunggongvirae</taxon>
        <taxon>Uroviricota</taxon>
        <taxon>Caudoviricetes</taxon>
    </lineage>
</organism>
<dbReference type="EMBL" id="BK016202">
    <property type="protein sequence ID" value="DAG02039.1"/>
    <property type="molecule type" value="Genomic_DNA"/>
</dbReference>
<sequence>MMQEIINENTFLRDENRRLNNELTKHYFATVAKANLLDIIIEEGYILQSTLEKCINQLDEIDQLEIRKAMANGDNQ</sequence>